<dbReference type="InterPro" id="IPR013761">
    <property type="entry name" value="SAM/pointed_sf"/>
</dbReference>
<dbReference type="SUPFAM" id="SSF47769">
    <property type="entry name" value="SAM/Pointed domain"/>
    <property type="match status" value="1"/>
</dbReference>
<name>A0AAV0AED5_PHAPC</name>
<evidence type="ECO:0000313" key="4">
    <source>
        <dbReference type="Proteomes" id="UP001153365"/>
    </source>
</evidence>
<dbReference type="AlphaFoldDB" id="A0AAV0AED5"/>
<organism evidence="3 4">
    <name type="scientific">Phakopsora pachyrhizi</name>
    <name type="common">Asian soybean rust disease fungus</name>
    <dbReference type="NCBI Taxonomy" id="170000"/>
    <lineage>
        <taxon>Eukaryota</taxon>
        <taxon>Fungi</taxon>
        <taxon>Dikarya</taxon>
        <taxon>Basidiomycota</taxon>
        <taxon>Pucciniomycotina</taxon>
        <taxon>Pucciniomycetes</taxon>
        <taxon>Pucciniales</taxon>
        <taxon>Phakopsoraceae</taxon>
        <taxon>Phakopsora</taxon>
    </lineage>
</organism>
<feature type="region of interest" description="Disordered" evidence="1">
    <location>
        <begin position="207"/>
        <end position="228"/>
    </location>
</feature>
<keyword evidence="4" id="KW-1185">Reference proteome</keyword>
<keyword evidence="2" id="KW-1133">Transmembrane helix</keyword>
<dbReference type="EMBL" id="CALTRL010000111">
    <property type="protein sequence ID" value="CAH7666440.1"/>
    <property type="molecule type" value="Genomic_DNA"/>
</dbReference>
<feature type="transmembrane region" description="Helical" evidence="2">
    <location>
        <begin position="238"/>
        <end position="265"/>
    </location>
</feature>
<protein>
    <submittedName>
        <fullName evidence="3">Expressed protein</fullName>
    </submittedName>
</protein>
<keyword evidence="2" id="KW-0472">Membrane</keyword>
<feature type="compositionally biased region" description="Basic and acidic residues" evidence="1">
    <location>
        <begin position="211"/>
        <end position="225"/>
    </location>
</feature>
<evidence type="ECO:0000313" key="3">
    <source>
        <dbReference type="EMBL" id="CAH7666440.1"/>
    </source>
</evidence>
<comment type="caution">
    <text evidence="3">The sequence shown here is derived from an EMBL/GenBank/DDBJ whole genome shotgun (WGS) entry which is preliminary data.</text>
</comment>
<gene>
    <name evidence="3" type="ORF">PPACK8108_LOCUS794</name>
</gene>
<accession>A0AAV0AED5</accession>
<dbReference type="Proteomes" id="UP001153365">
    <property type="component" value="Unassembled WGS sequence"/>
</dbReference>
<dbReference type="Gene3D" id="1.10.150.50">
    <property type="entry name" value="Transcription Factor, Ets-1"/>
    <property type="match status" value="1"/>
</dbReference>
<evidence type="ECO:0000256" key="2">
    <source>
        <dbReference type="SAM" id="Phobius"/>
    </source>
</evidence>
<sequence>MSKLSNSWSVPTIMSSHARKLANRNFNQQLNQTPPKDRIQLCSSLPNTVCRPVSDSPFKNFTSSFSTPEKISNRVTMDRKERMEEIAILTARRRVKFLDNRRSVSFSCSSHQYSKIQKLELSDDPTQWTSQQVAQHLSSVLGLVSKALMSDVRRWTCSEGLDGISFLSLSDQDLYRMGMSIGWTKVIIKSRDDLRSRCHWETSRNLSTRCDTGKDKSDDESESRRRLTRRGPSSWTELVSFIILTSLGITLIVGKVFSIKVLMFVRKKSKFFGLSF</sequence>
<proteinExistence type="predicted"/>
<evidence type="ECO:0000256" key="1">
    <source>
        <dbReference type="SAM" id="MobiDB-lite"/>
    </source>
</evidence>
<reference evidence="3" key="1">
    <citation type="submission" date="2022-06" db="EMBL/GenBank/DDBJ databases">
        <authorList>
            <consortium name="SYNGENTA / RWTH Aachen University"/>
        </authorList>
    </citation>
    <scope>NUCLEOTIDE SEQUENCE</scope>
</reference>
<keyword evidence="2" id="KW-0812">Transmembrane</keyword>